<evidence type="ECO:0000313" key="2">
    <source>
        <dbReference type="EMBL" id="KAJ5101042.1"/>
    </source>
</evidence>
<dbReference type="SUPFAM" id="SSF56112">
    <property type="entry name" value="Protein kinase-like (PK-like)"/>
    <property type="match status" value="1"/>
</dbReference>
<accession>A0A9W9KDI5</accession>
<sequence>MDTFDKHLAFNFRAIQAKELGGAPIPVLSKTVRPNRAQKSSHSPCNFTRTSKVVTGAPKTLCLPRLLAIADLNSAFLVRHERPWDTYQEIFHTDLAGEVIFARRRTHRSRIVAIRKYQRQDARRLIDRFGHLEHANVLRLHECYLHEESGFFLLDDLPFTLGLVSEAHQVRLDEKELSALLSQIISGMCYLYSFGLTHQSLGCGDFLLGLGGAVKIARLELCVDCTPDQAEQAYLSMIPSLALQLMYKDPESEETRITHWPIRCAASQFLAVAKSEKSIPALQKDHFIASNAHDRKQLASLVSQLLCFR</sequence>
<dbReference type="EMBL" id="JAPQKH010000004">
    <property type="protein sequence ID" value="KAJ5101042.1"/>
    <property type="molecule type" value="Genomic_DNA"/>
</dbReference>
<name>A0A9W9KDI5_9EURO</name>
<keyword evidence="3" id="KW-1185">Reference proteome</keyword>
<dbReference type="InterPro" id="IPR011009">
    <property type="entry name" value="Kinase-like_dom_sf"/>
</dbReference>
<organism evidence="2 3">
    <name type="scientific">Penicillium angulare</name>
    <dbReference type="NCBI Taxonomy" id="116970"/>
    <lineage>
        <taxon>Eukaryota</taxon>
        <taxon>Fungi</taxon>
        <taxon>Dikarya</taxon>
        <taxon>Ascomycota</taxon>
        <taxon>Pezizomycotina</taxon>
        <taxon>Eurotiomycetes</taxon>
        <taxon>Eurotiomycetidae</taxon>
        <taxon>Eurotiales</taxon>
        <taxon>Aspergillaceae</taxon>
        <taxon>Penicillium</taxon>
    </lineage>
</organism>
<dbReference type="Pfam" id="PF07714">
    <property type="entry name" value="PK_Tyr_Ser-Thr"/>
    <property type="match status" value="1"/>
</dbReference>
<evidence type="ECO:0000313" key="3">
    <source>
        <dbReference type="Proteomes" id="UP001149165"/>
    </source>
</evidence>
<gene>
    <name evidence="2" type="ORF">N7456_007094</name>
</gene>
<reference evidence="2" key="2">
    <citation type="journal article" date="2023" name="IMA Fungus">
        <title>Comparative genomic study of the Penicillium genus elucidates a diverse pangenome and 15 lateral gene transfer events.</title>
        <authorList>
            <person name="Petersen C."/>
            <person name="Sorensen T."/>
            <person name="Nielsen M.R."/>
            <person name="Sondergaard T.E."/>
            <person name="Sorensen J.L."/>
            <person name="Fitzpatrick D.A."/>
            <person name="Frisvad J.C."/>
            <person name="Nielsen K.L."/>
        </authorList>
    </citation>
    <scope>NUCLEOTIDE SEQUENCE</scope>
    <source>
        <strain evidence="2">IBT 30069</strain>
    </source>
</reference>
<comment type="caution">
    <text evidence="2">The sequence shown here is derived from an EMBL/GenBank/DDBJ whole genome shotgun (WGS) entry which is preliminary data.</text>
</comment>
<dbReference type="InterPro" id="IPR001245">
    <property type="entry name" value="Ser-Thr/Tyr_kinase_cat_dom"/>
</dbReference>
<reference evidence="2" key="1">
    <citation type="submission" date="2022-11" db="EMBL/GenBank/DDBJ databases">
        <authorList>
            <person name="Petersen C."/>
        </authorList>
    </citation>
    <scope>NUCLEOTIDE SEQUENCE</scope>
    <source>
        <strain evidence="2">IBT 30069</strain>
    </source>
</reference>
<dbReference type="Proteomes" id="UP001149165">
    <property type="component" value="Unassembled WGS sequence"/>
</dbReference>
<evidence type="ECO:0000259" key="1">
    <source>
        <dbReference type="PROSITE" id="PS50011"/>
    </source>
</evidence>
<dbReference type="InterPro" id="IPR000719">
    <property type="entry name" value="Prot_kinase_dom"/>
</dbReference>
<protein>
    <recommendedName>
        <fullName evidence="1">Protein kinase domain-containing protein</fullName>
    </recommendedName>
</protein>
<feature type="domain" description="Protein kinase" evidence="1">
    <location>
        <begin position="61"/>
        <end position="309"/>
    </location>
</feature>
<dbReference type="OrthoDB" id="4062651at2759"/>
<dbReference type="AlphaFoldDB" id="A0A9W9KDI5"/>
<proteinExistence type="predicted"/>
<dbReference type="GO" id="GO:0005524">
    <property type="term" value="F:ATP binding"/>
    <property type="evidence" value="ECO:0007669"/>
    <property type="project" value="InterPro"/>
</dbReference>
<dbReference type="Gene3D" id="1.10.510.10">
    <property type="entry name" value="Transferase(Phosphotransferase) domain 1"/>
    <property type="match status" value="1"/>
</dbReference>
<dbReference type="GO" id="GO:0004672">
    <property type="term" value="F:protein kinase activity"/>
    <property type="evidence" value="ECO:0007669"/>
    <property type="project" value="InterPro"/>
</dbReference>
<dbReference type="PROSITE" id="PS50011">
    <property type="entry name" value="PROTEIN_KINASE_DOM"/>
    <property type="match status" value="1"/>
</dbReference>